<dbReference type="STRING" id="2512241.A0A553I9X2"/>
<dbReference type="PANTHER" id="PTHR43092">
    <property type="entry name" value="L-CYSTEINE DESULFHYDRASE"/>
    <property type="match status" value="1"/>
</dbReference>
<feature type="domain" description="Aminotransferase class V" evidence="2">
    <location>
        <begin position="68"/>
        <end position="323"/>
    </location>
</feature>
<dbReference type="SUPFAM" id="SSF53383">
    <property type="entry name" value="PLP-dependent transferases"/>
    <property type="match status" value="1"/>
</dbReference>
<dbReference type="AlphaFoldDB" id="A0A553I9X2"/>
<dbReference type="Pfam" id="PF00266">
    <property type="entry name" value="Aminotran_5"/>
    <property type="match status" value="1"/>
</dbReference>
<keyword evidence="4" id="KW-1185">Reference proteome</keyword>
<evidence type="ECO:0000313" key="3">
    <source>
        <dbReference type="EMBL" id="TRX96987.1"/>
    </source>
</evidence>
<evidence type="ECO:0000313" key="4">
    <source>
        <dbReference type="Proteomes" id="UP000319160"/>
    </source>
</evidence>
<dbReference type="InterPro" id="IPR015421">
    <property type="entry name" value="PyrdxlP-dep_Trfase_major"/>
</dbReference>
<comment type="caution">
    <text evidence="3">The sequence shown here is derived from an EMBL/GenBank/DDBJ whole genome shotgun (WGS) entry which is preliminary data.</text>
</comment>
<name>A0A553I9X2_9PEZI</name>
<proteinExistence type="predicted"/>
<reference evidence="4" key="1">
    <citation type="submission" date="2019-06" db="EMBL/GenBank/DDBJ databases">
        <title>Draft genome sequence of the griseofulvin-producing fungus Xylaria cubensis strain G536.</title>
        <authorList>
            <person name="Mead M.E."/>
            <person name="Raja H.A."/>
            <person name="Steenwyk J.L."/>
            <person name="Knowles S.L."/>
            <person name="Oberlies N.H."/>
            <person name="Rokas A."/>
        </authorList>
    </citation>
    <scope>NUCLEOTIDE SEQUENCE [LARGE SCALE GENOMIC DNA]</scope>
    <source>
        <strain evidence="4">G536</strain>
    </source>
</reference>
<dbReference type="Proteomes" id="UP000319160">
    <property type="component" value="Unassembled WGS sequence"/>
</dbReference>
<dbReference type="Gene3D" id="3.40.640.10">
    <property type="entry name" value="Type I PLP-dependent aspartate aminotransferase-like (Major domain)"/>
    <property type="match status" value="1"/>
</dbReference>
<gene>
    <name evidence="3" type="ORF">FHL15_002293</name>
</gene>
<keyword evidence="1" id="KW-0663">Pyridoxal phosphate</keyword>
<dbReference type="InterPro" id="IPR000192">
    <property type="entry name" value="Aminotrans_V_dom"/>
</dbReference>
<accession>A0A553I9X2</accession>
<evidence type="ECO:0000259" key="2">
    <source>
        <dbReference type="Pfam" id="PF00266"/>
    </source>
</evidence>
<dbReference type="PANTHER" id="PTHR43092:SF2">
    <property type="entry name" value="HERCYNYLCYSTEINE SULFOXIDE LYASE"/>
    <property type="match status" value="1"/>
</dbReference>
<evidence type="ECO:0000256" key="1">
    <source>
        <dbReference type="ARBA" id="ARBA00022898"/>
    </source>
</evidence>
<dbReference type="OrthoDB" id="5978656at2759"/>
<dbReference type="InterPro" id="IPR015424">
    <property type="entry name" value="PyrdxlP-dep_Trfase"/>
</dbReference>
<sequence length="441" mass="48741">MTASSLPVVPFGRPMRQAHFSFSPNYTPLNHGSYGTHPKSVRELHAALQAEVEEAPDRFIKLEWPGRLREARAAAAGLLGCETDELVFVPNATTGVDTVLKNIRFRPGDVVLIYEVVYEAVRGGLAWLEETFDVRVEVVPLCFPLSDDEIVDAAVGAARRINDNNNNAAEGKNERVRLAIVDTVASLPGFRLPFERLVPALKAEGALVVVDGAHGIGHVEIDLKKLDPDFFVTNLHKWLFVPRAVAALYVPRRHQDLIRTSLPTSHRFRRRGDEANEKAFVELFDFTGTMDTTNYLTVTAALAFRNEVCGGEAAISTYCRALARESGEIAASILGTEVMDVAGSCMRECNFANVRLPLIISDSGKEGTIRPLDAKRAIMWFKETGVKESGTYFQTCLYRGALWWRLSATVYVEVEDFKKGARVLSELCERVSRASGIPEAV</sequence>
<dbReference type="EMBL" id="VFLP01000008">
    <property type="protein sequence ID" value="TRX96987.1"/>
    <property type="molecule type" value="Genomic_DNA"/>
</dbReference>
<protein>
    <recommendedName>
        <fullName evidence="2">Aminotransferase class V domain-containing protein</fullName>
    </recommendedName>
</protein>
<organism evidence="3 4">
    <name type="scientific">Xylaria flabelliformis</name>
    <dbReference type="NCBI Taxonomy" id="2512241"/>
    <lineage>
        <taxon>Eukaryota</taxon>
        <taxon>Fungi</taxon>
        <taxon>Dikarya</taxon>
        <taxon>Ascomycota</taxon>
        <taxon>Pezizomycotina</taxon>
        <taxon>Sordariomycetes</taxon>
        <taxon>Xylariomycetidae</taxon>
        <taxon>Xylariales</taxon>
        <taxon>Xylariaceae</taxon>
        <taxon>Xylaria</taxon>
    </lineage>
</organism>